<protein>
    <submittedName>
        <fullName evidence="3">Uncharacterized protein</fullName>
    </submittedName>
</protein>
<evidence type="ECO:0000259" key="1">
    <source>
        <dbReference type="Pfam" id="PF03354"/>
    </source>
</evidence>
<dbReference type="InterPro" id="IPR027417">
    <property type="entry name" value="P-loop_NTPase"/>
</dbReference>
<proteinExistence type="predicted"/>
<dbReference type="InterPro" id="IPR046461">
    <property type="entry name" value="TerL_ATPase"/>
</dbReference>
<sequence length="256" mass="29231">RSNGARRYRRCYKKIARKNGKSTEEAIRLLGHLFLDDLQGAQGFCAANKEDQAKIVLNMAGQIARQTPALNKHLQMYESRGIISRIIYYRNNSYVEAIGSDSKRQDGRSPSWVSYDEWHEAKNDSLLNVLESGMGARTMPGPMTDIITTAGFNKEGPCFHYEQYCKDVLEGKIQDDNIYALIFDQDEESEWDNSPMWKKSNPNIGVSVFPNFLEARFNEAVNMGGTKEVDFKTKNLNMWTDASSVWINDEVWRSSS</sequence>
<dbReference type="PANTHER" id="PTHR41287:SF1">
    <property type="entry name" value="PROTEIN YMFN"/>
    <property type="match status" value="1"/>
</dbReference>
<dbReference type="AlphaFoldDB" id="X0VPG7"/>
<feature type="domain" description="Terminase large subunit-like ATPase" evidence="1">
    <location>
        <begin position="2"/>
        <end position="166"/>
    </location>
</feature>
<dbReference type="InterPro" id="IPR046462">
    <property type="entry name" value="TerL_nuclease"/>
</dbReference>
<dbReference type="Gene3D" id="3.40.50.300">
    <property type="entry name" value="P-loop containing nucleotide triphosphate hydrolases"/>
    <property type="match status" value="1"/>
</dbReference>
<accession>X0VPG7</accession>
<dbReference type="GO" id="GO:0004519">
    <property type="term" value="F:endonuclease activity"/>
    <property type="evidence" value="ECO:0007669"/>
    <property type="project" value="InterPro"/>
</dbReference>
<comment type="caution">
    <text evidence="3">The sequence shown here is derived from an EMBL/GenBank/DDBJ whole genome shotgun (WGS) entry which is preliminary data.</text>
</comment>
<dbReference type="Pfam" id="PF03354">
    <property type="entry name" value="TerL_ATPase"/>
    <property type="match status" value="1"/>
</dbReference>
<dbReference type="EMBL" id="BARS01038234">
    <property type="protein sequence ID" value="GAG20289.1"/>
    <property type="molecule type" value="Genomic_DNA"/>
</dbReference>
<gene>
    <name evidence="3" type="ORF">S01H1_58526</name>
</gene>
<feature type="non-terminal residue" evidence="3">
    <location>
        <position position="1"/>
    </location>
</feature>
<feature type="non-terminal residue" evidence="3">
    <location>
        <position position="256"/>
    </location>
</feature>
<organism evidence="3">
    <name type="scientific">marine sediment metagenome</name>
    <dbReference type="NCBI Taxonomy" id="412755"/>
    <lineage>
        <taxon>unclassified sequences</taxon>
        <taxon>metagenomes</taxon>
        <taxon>ecological metagenomes</taxon>
    </lineage>
</organism>
<dbReference type="InterPro" id="IPR005021">
    <property type="entry name" value="Terminase_largesu-like"/>
</dbReference>
<reference evidence="3" key="1">
    <citation type="journal article" date="2014" name="Front. Microbiol.">
        <title>High frequency of phylogenetically diverse reductive dehalogenase-homologous genes in deep subseafloor sedimentary metagenomes.</title>
        <authorList>
            <person name="Kawai M."/>
            <person name="Futagami T."/>
            <person name="Toyoda A."/>
            <person name="Takaki Y."/>
            <person name="Nishi S."/>
            <person name="Hori S."/>
            <person name="Arai W."/>
            <person name="Tsubouchi T."/>
            <person name="Morono Y."/>
            <person name="Uchiyama I."/>
            <person name="Ito T."/>
            <person name="Fujiyama A."/>
            <person name="Inagaki F."/>
            <person name="Takami H."/>
        </authorList>
    </citation>
    <scope>NUCLEOTIDE SEQUENCE</scope>
    <source>
        <strain evidence="3">Expedition CK06-06</strain>
    </source>
</reference>
<name>X0VPG7_9ZZZZ</name>
<evidence type="ECO:0000259" key="2">
    <source>
        <dbReference type="Pfam" id="PF20441"/>
    </source>
</evidence>
<dbReference type="PANTHER" id="PTHR41287">
    <property type="match status" value="1"/>
</dbReference>
<evidence type="ECO:0000313" key="3">
    <source>
        <dbReference type="EMBL" id="GAG20289.1"/>
    </source>
</evidence>
<dbReference type="Pfam" id="PF20441">
    <property type="entry name" value="TerL_nuclease"/>
    <property type="match status" value="1"/>
</dbReference>
<feature type="domain" description="Terminase large subunit-like endonuclease" evidence="2">
    <location>
        <begin position="172"/>
        <end position="252"/>
    </location>
</feature>